<dbReference type="SUPFAM" id="SSF53474">
    <property type="entry name" value="alpha/beta-Hydrolases"/>
    <property type="match status" value="1"/>
</dbReference>
<accession>A0A830HMT8</accession>
<comment type="caution">
    <text evidence="1">The sequence shown here is derived from an EMBL/GenBank/DDBJ whole genome shotgun (WGS) entry which is preliminary data.</text>
</comment>
<keyword evidence="2" id="KW-1185">Reference proteome</keyword>
<organism evidence="1 2">
    <name type="scientific">Pycnococcus provasolii</name>
    <dbReference type="NCBI Taxonomy" id="41880"/>
    <lineage>
        <taxon>Eukaryota</taxon>
        <taxon>Viridiplantae</taxon>
        <taxon>Chlorophyta</taxon>
        <taxon>Pseudoscourfieldiophyceae</taxon>
        <taxon>Pseudoscourfieldiales</taxon>
        <taxon>Pycnococcaceae</taxon>
        <taxon>Pycnococcus</taxon>
    </lineage>
</organism>
<keyword evidence="1" id="KW-0378">Hydrolase</keyword>
<name>A0A830HMT8_9CHLO</name>
<gene>
    <name evidence="1" type="ORF">PPROV_000695300</name>
</gene>
<dbReference type="Gene3D" id="3.40.50.1820">
    <property type="entry name" value="alpha/beta hydrolase"/>
    <property type="match status" value="1"/>
</dbReference>
<evidence type="ECO:0000313" key="1">
    <source>
        <dbReference type="EMBL" id="GHP08212.1"/>
    </source>
</evidence>
<dbReference type="GO" id="GO:0016787">
    <property type="term" value="F:hydrolase activity"/>
    <property type="evidence" value="ECO:0007669"/>
    <property type="project" value="UniProtKB-KW"/>
</dbReference>
<dbReference type="AlphaFoldDB" id="A0A830HMT8"/>
<dbReference type="InterPro" id="IPR029058">
    <property type="entry name" value="AB_hydrolase_fold"/>
</dbReference>
<sequence length="129" mass="13926">MASRPRIVQVPGNGGGGDIRNCNFYGWAERAFKQRGYTVKLPEGGMPDPLRARRAIWVPHIINEMCEQDVASSVIVGHSSGACAALRVAESSKVKGIVLVAAYDDPLGDANEAAIFELDELSKRKRGES</sequence>
<dbReference type="PANTHER" id="PTHR15394">
    <property type="entry name" value="SERINE HYDROLASE RBBP9"/>
    <property type="match status" value="1"/>
</dbReference>
<evidence type="ECO:0000313" key="2">
    <source>
        <dbReference type="Proteomes" id="UP000660262"/>
    </source>
</evidence>
<dbReference type="InterPro" id="IPR010662">
    <property type="entry name" value="RBBP9/YdeN"/>
</dbReference>
<dbReference type="OrthoDB" id="495350at2759"/>
<protein>
    <submittedName>
        <fullName evidence="1">Putative hydrolase rbbp9</fullName>
    </submittedName>
</protein>
<dbReference type="Pfam" id="PF06821">
    <property type="entry name" value="Ser_hydrolase"/>
    <property type="match status" value="1"/>
</dbReference>
<dbReference type="PANTHER" id="PTHR15394:SF3">
    <property type="entry name" value="SERINE HYDROLASE RBBP9"/>
    <property type="match status" value="1"/>
</dbReference>
<reference evidence="1" key="1">
    <citation type="submission" date="2020-10" db="EMBL/GenBank/DDBJ databases">
        <title>Unveiling of a novel bifunctional photoreceptor, Dualchrome1, isolated from a cosmopolitan green alga.</title>
        <authorList>
            <person name="Suzuki S."/>
            <person name="Kawachi M."/>
        </authorList>
    </citation>
    <scope>NUCLEOTIDE SEQUENCE</scope>
    <source>
        <strain evidence="1">NIES 2893</strain>
    </source>
</reference>
<proteinExistence type="predicted"/>
<dbReference type="Proteomes" id="UP000660262">
    <property type="component" value="Unassembled WGS sequence"/>
</dbReference>
<dbReference type="EMBL" id="BNJQ01000019">
    <property type="protein sequence ID" value="GHP08212.1"/>
    <property type="molecule type" value="Genomic_DNA"/>
</dbReference>